<name>A0AA41V4D1_PAPNU</name>
<reference evidence="2" key="1">
    <citation type="submission" date="2022-03" db="EMBL/GenBank/DDBJ databases">
        <title>A functionally conserved STORR gene fusion in Papaver species that diverged 16.8 million years ago.</title>
        <authorList>
            <person name="Catania T."/>
        </authorList>
    </citation>
    <scope>NUCLEOTIDE SEQUENCE</scope>
    <source>
        <strain evidence="2">S-191538</strain>
    </source>
</reference>
<dbReference type="Proteomes" id="UP001177140">
    <property type="component" value="Unassembled WGS sequence"/>
</dbReference>
<sequence>MGDKSHPQADQIYSKIRELGPRMKIAGYKPNTDLKLAIAFGLINTSEGTTIRIVKNLRVCNDCHEAAKIISKVVKREIIVRDRSRFHIFREGSCSCNDYW</sequence>
<evidence type="ECO:0000313" key="2">
    <source>
        <dbReference type="EMBL" id="MCL7030336.1"/>
    </source>
</evidence>
<dbReference type="Pfam" id="PF20430">
    <property type="entry name" value="Eplus_motif"/>
    <property type="match status" value="1"/>
</dbReference>
<dbReference type="AlphaFoldDB" id="A0AA41V4D1"/>
<gene>
    <name evidence="2" type="ORF">MKW94_030678</name>
</gene>
<dbReference type="InterPro" id="IPR046849">
    <property type="entry name" value="E2_motif"/>
</dbReference>
<dbReference type="EMBL" id="JAJJMA010100147">
    <property type="protein sequence ID" value="MCL7030336.1"/>
    <property type="molecule type" value="Genomic_DNA"/>
</dbReference>
<evidence type="ECO:0000313" key="3">
    <source>
        <dbReference type="Proteomes" id="UP001177140"/>
    </source>
</evidence>
<feature type="domain" description="DYW" evidence="1">
    <location>
        <begin position="35"/>
        <end position="100"/>
    </location>
</feature>
<organism evidence="2 3">
    <name type="scientific">Papaver nudicaule</name>
    <name type="common">Iceland poppy</name>
    <dbReference type="NCBI Taxonomy" id="74823"/>
    <lineage>
        <taxon>Eukaryota</taxon>
        <taxon>Viridiplantae</taxon>
        <taxon>Streptophyta</taxon>
        <taxon>Embryophyta</taxon>
        <taxon>Tracheophyta</taxon>
        <taxon>Spermatophyta</taxon>
        <taxon>Magnoliopsida</taxon>
        <taxon>Ranunculales</taxon>
        <taxon>Papaveraceae</taxon>
        <taxon>Papaveroideae</taxon>
        <taxon>Papaver</taxon>
    </lineage>
</organism>
<dbReference type="InterPro" id="IPR032867">
    <property type="entry name" value="DYW_dom"/>
</dbReference>
<accession>A0AA41V4D1</accession>
<proteinExistence type="predicted"/>
<comment type="caution">
    <text evidence="2">The sequence shown here is derived from an EMBL/GenBank/DDBJ whole genome shotgun (WGS) entry which is preliminary data.</text>
</comment>
<keyword evidence="3" id="KW-1185">Reference proteome</keyword>
<evidence type="ECO:0000259" key="1">
    <source>
        <dbReference type="Pfam" id="PF14432"/>
    </source>
</evidence>
<dbReference type="Pfam" id="PF14432">
    <property type="entry name" value="DYW_deaminase"/>
    <property type="match status" value="1"/>
</dbReference>
<dbReference type="GO" id="GO:0008270">
    <property type="term" value="F:zinc ion binding"/>
    <property type="evidence" value="ECO:0007669"/>
    <property type="project" value="InterPro"/>
</dbReference>
<protein>
    <recommendedName>
        <fullName evidence="1">DYW domain-containing protein</fullName>
    </recommendedName>
</protein>